<organism evidence="7 8">
    <name type="scientific">Marisediminitalea aggregata</name>
    <dbReference type="NCBI Taxonomy" id="634436"/>
    <lineage>
        <taxon>Bacteria</taxon>
        <taxon>Pseudomonadati</taxon>
        <taxon>Pseudomonadota</taxon>
        <taxon>Gammaproteobacteria</taxon>
        <taxon>Alteromonadales</taxon>
        <taxon>Alteromonadaceae</taxon>
        <taxon>Marisediminitalea</taxon>
    </lineage>
</organism>
<sequence>MNVAAEQGSVLKKRRRRDTAARVIISGFGGIVLLTMVILIWHLFSQAASIAMSPDADIQTEIPVLPSGRYLYVGDMDSGQAAIIDGPGCRLTLARLEADTLTARQSIRRPCSHTLTTLQVQGQPYAVDISTSGQVRLLPVPTVGTAQTLGSFGTPLASELSFAIPEAVWAEHTDWTLGVGEQWLIMVVNTAQSQLIQWVNRQDPANIMRHTLPSSHPVVLLPDSKQVVQIRDRELRFYNEKHQQINQISLTKAVDKVFTFVKNRSLFVTHPDSTVSRYTVFNDKGTLRYQRTYVLALRKQEQPVAIYPHASVNGLAMVTNQQQLLLINRVTGEIVERRGLPIQPTGVSWFDNRAYVFSDAVMIKLRIQHLAGLSTADSLLTPQIYEGYKEADQLWQTTSATDYQETKMNLVPLLIGSFKASGLALLIAIPLALGAAVYTAYFARPKVRDNMKPAIEMLEAIPSVLIGFIAAIWLAPLAERFLFSFAVFLFTVPFSLLLIAFVQHKVARNLPSEVRNVAELILPVLGIVGLGYISIEWAPQLLFYLLEVNDFDFITDATGVPVGKTTILVAIALGFAISPSIYSLAEDAISGVPASLRQASYALGATRLQTLRRVVLRVAFPGIMAAIMLGFGRAFGETMIVLMVTGNTPIADWDLFAGLRALTANLAIELPEAELDSMHYKVLFLTACVLFTFTFVVNTLAELLRQRLRRNASYG</sequence>
<keyword evidence="3 5" id="KW-1133">Transmembrane helix</keyword>
<dbReference type="PANTHER" id="PTHR42727:SF1">
    <property type="entry name" value="PHOSPHATE TRANSPORT SYSTEM PERMEASE"/>
    <property type="match status" value="1"/>
</dbReference>
<gene>
    <name evidence="7" type="ORF">SAMN05216361_1480</name>
</gene>
<comment type="subcellular location">
    <subcellularLocation>
        <location evidence="1 5">Cell membrane</location>
        <topology evidence="1 5">Multi-pass membrane protein</topology>
    </subcellularLocation>
</comment>
<dbReference type="CDD" id="cd06261">
    <property type="entry name" value="TM_PBP2"/>
    <property type="match status" value="1"/>
</dbReference>
<dbReference type="EMBL" id="FQWD01000002">
    <property type="protein sequence ID" value="SHG15566.1"/>
    <property type="molecule type" value="Genomic_DNA"/>
</dbReference>
<feature type="transmembrane region" description="Helical" evidence="5">
    <location>
        <begin position="682"/>
        <end position="701"/>
    </location>
</feature>
<dbReference type="InterPro" id="IPR000515">
    <property type="entry name" value="MetI-like"/>
</dbReference>
<evidence type="ECO:0000256" key="1">
    <source>
        <dbReference type="ARBA" id="ARBA00004651"/>
    </source>
</evidence>
<feature type="domain" description="ABC transmembrane type-1" evidence="6">
    <location>
        <begin position="414"/>
        <end position="701"/>
    </location>
</feature>
<evidence type="ECO:0000259" key="6">
    <source>
        <dbReference type="PROSITE" id="PS50928"/>
    </source>
</evidence>
<proteinExistence type="inferred from homology"/>
<dbReference type="PANTHER" id="PTHR42727">
    <property type="entry name" value="PHOSPHATE TRANSPORT SYSTEM PERMEASE PROTEIN"/>
    <property type="match status" value="1"/>
</dbReference>
<dbReference type="AlphaFoldDB" id="A0A1M5HHX9"/>
<evidence type="ECO:0000256" key="5">
    <source>
        <dbReference type="RuleBase" id="RU363032"/>
    </source>
</evidence>
<dbReference type="RefSeq" id="WP_073320104.1">
    <property type="nucleotide sequence ID" value="NZ_FQWD01000002.1"/>
</dbReference>
<keyword evidence="2 5" id="KW-0812">Transmembrane</keyword>
<name>A0A1M5HHX9_9ALTE</name>
<keyword evidence="5" id="KW-0813">Transport</keyword>
<feature type="transmembrane region" description="Helical" evidence="5">
    <location>
        <begin position="21"/>
        <end position="44"/>
    </location>
</feature>
<feature type="transmembrane region" description="Helical" evidence="5">
    <location>
        <begin position="455"/>
        <end position="475"/>
    </location>
</feature>
<dbReference type="Pfam" id="PF00528">
    <property type="entry name" value="BPD_transp_1"/>
    <property type="match status" value="1"/>
</dbReference>
<evidence type="ECO:0000313" key="7">
    <source>
        <dbReference type="EMBL" id="SHG15566.1"/>
    </source>
</evidence>
<dbReference type="SUPFAM" id="SSF50969">
    <property type="entry name" value="YVTN repeat-like/Quinoprotein amine dehydrogenase"/>
    <property type="match status" value="1"/>
</dbReference>
<evidence type="ECO:0000256" key="2">
    <source>
        <dbReference type="ARBA" id="ARBA00022692"/>
    </source>
</evidence>
<dbReference type="GO" id="GO:0005886">
    <property type="term" value="C:plasma membrane"/>
    <property type="evidence" value="ECO:0007669"/>
    <property type="project" value="UniProtKB-SubCell"/>
</dbReference>
<keyword evidence="8" id="KW-1185">Reference proteome</keyword>
<dbReference type="OrthoDB" id="9785113at2"/>
<feature type="transmembrane region" description="Helical" evidence="5">
    <location>
        <begin position="422"/>
        <end position="443"/>
    </location>
</feature>
<protein>
    <submittedName>
        <fullName evidence="7">Phosphate transport system permease protein</fullName>
    </submittedName>
</protein>
<dbReference type="InterPro" id="IPR011044">
    <property type="entry name" value="Quino_amine_DH_bsu"/>
</dbReference>
<keyword evidence="4 5" id="KW-0472">Membrane</keyword>
<feature type="transmembrane region" description="Helical" evidence="5">
    <location>
        <begin position="522"/>
        <end position="546"/>
    </location>
</feature>
<feature type="transmembrane region" description="Helical" evidence="5">
    <location>
        <begin position="481"/>
        <end position="502"/>
    </location>
</feature>
<reference evidence="8" key="1">
    <citation type="submission" date="2016-11" db="EMBL/GenBank/DDBJ databases">
        <authorList>
            <person name="Varghese N."/>
            <person name="Submissions S."/>
        </authorList>
    </citation>
    <scope>NUCLEOTIDE SEQUENCE [LARGE SCALE GENOMIC DNA]</scope>
    <source>
        <strain evidence="8">CGMCC 1.8995</strain>
    </source>
</reference>
<dbReference type="Proteomes" id="UP000184520">
    <property type="component" value="Unassembled WGS sequence"/>
</dbReference>
<feature type="transmembrane region" description="Helical" evidence="5">
    <location>
        <begin position="614"/>
        <end position="635"/>
    </location>
</feature>
<comment type="similarity">
    <text evidence="5">Belongs to the binding-protein-dependent transport system permease family.</text>
</comment>
<evidence type="ECO:0000256" key="4">
    <source>
        <dbReference type="ARBA" id="ARBA00023136"/>
    </source>
</evidence>
<evidence type="ECO:0000256" key="3">
    <source>
        <dbReference type="ARBA" id="ARBA00022989"/>
    </source>
</evidence>
<dbReference type="Gene3D" id="1.10.3720.10">
    <property type="entry name" value="MetI-like"/>
    <property type="match status" value="1"/>
</dbReference>
<dbReference type="GO" id="GO:0055085">
    <property type="term" value="P:transmembrane transport"/>
    <property type="evidence" value="ECO:0007669"/>
    <property type="project" value="InterPro"/>
</dbReference>
<dbReference type="SUPFAM" id="SSF161098">
    <property type="entry name" value="MetI-like"/>
    <property type="match status" value="1"/>
</dbReference>
<evidence type="ECO:0000313" key="8">
    <source>
        <dbReference type="Proteomes" id="UP000184520"/>
    </source>
</evidence>
<dbReference type="STRING" id="634436.SAMN05216361_1480"/>
<accession>A0A1M5HHX9</accession>
<dbReference type="InterPro" id="IPR035906">
    <property type="entry name" value="MetI-like_sf"/>
</dbReference>
<dbReference type="PROSITE" id="PS50928">
    <property type="entry name" value="ABC_TM1"/>
    <property type="match status" value="1"/>
</dbReference>